<proteinExistence type="predicted"/>
<evidence type="ECO:0000313" key="4">
    <source>
        <dbReference type="EMBL" id="HIZ72339.1"/>
    </source>
</evidence>
<dbReference type="Proteomes" id="UP000824102">
    <property type="component" value="Unassembled WGS sequence"/>
</dbReference>
<dbReference type="EC" id="1.1.1.1" evidence="4"/>
<dbReference type="EMBL" id="DXBB01000038">
    <property type="protein sequence ID" value="HIZ72339.1"/>
    <property type="molecule type" value="Genomic_DNA"/>
</dbReference>
<dbReference type="SUPFAM" id="SSF56796">
    <property type="entry name" value="Dehydroquinate synthase-like"/>
    <property type="match status" value="1"/>
</dbReference>
<dbReference type="FunFam" id="3.40.50.1970:FF:000003">
    <property type="entry name" value="Alcohol dehydrogenase, iron-containing"/>
    <property type="match status" value="1"/>
</dbReference>
<dbReference type="Pfam" id="PF00465">
    <property type="entry name" value="Fe-ADH"/>
    <property type="match status" value="1"/>
</dbReference>
<dbReference type="InterPro" id="IPR001670">
    <property type="entry name" value="ADH_Fe/GldA"/>
</dbReference>
<dbReference type="Pfam" id="PF25137">
    <property type="entry name" value="ADH_Fe_C"/>
    <property type="match status" value="1"/>
</dbReference>
<reference evidence="4" key="1">
    <citation type="journal article" date="2021" name="PeerJ">
        <title>Extensive microbial diversity within the chicken gut microbiome revealed by metagenomics and culture.</title>
        <authorList>
            <person name="Gilroy R."/>
            <person name="Ravi A."/>
            <person name="Getino M."/>
            <person name="Pursley I."/>
            <person name="Horton D.L."/>
            <person name="Alikhan N.F."/>
            <person name="Baker D."/>
            <person name="Gharbi K."/>
            <person name="Hall N."/>
            <person name="Watson M."/>
            <person name="Adriaenssens E.M."/>
            <person name="Foster-Nyarko E."/>
            <person name="Jarju S."/>
            <person name="Secka A."/>
            <person name="Antonio M."/>
            <person name="Oren A."/>
            <person name="Chaudhuri R.R."/>
            <person name="La Ragione R."/>
            <person name="Hildebrand F."/>
            <person name="Pallen M.J."/>
        </authorList>
    </citation>
    <scope>NUCLEOTIDE SEQUENCE</scope>
    <source>
        <strain evidence="4">ChiW7-2402</strain>
    </source>
</reference>
<dbReference type="InterPro" id="IPR056798">
    <property type="entry name" value="ADH_Fe_C"/>
</dbReference>
<evidence type="ECO:0000256" key="1">
    <source>
        <dbReference type="ARBA" id="ARBA00023002"/>
    </source>
</evidence>
<keyword evidence="1 4" id="KW-0560">Oxidoreductase</keyword>
<evidence type="ECO:0000313" key="5">
    <source>
        <dbReference type="Proteomes" id="UP000824102"/>
    </source>
</evidence>
<dbReference type="PANTHER" id="PTHR11496">
    <property type="entry name" value="ALCOHOL DEHYDROGENASE"/>
    <property type="match status" value="1"/>
</dbReference>
<organism evidence="4 5">
    <name type="scientific">Candidatus Gallimonas intestinavium</name>
    <dbReference type="NCBI Taxonomy" id="2838603"/>
    <lineage>
        <taxon>Bacteria</taxon>
        <taxon>Bacillati</taxon>
        <taxon>Bacillota</taxon>
        <taxon>Clostridia</taxon>
        <taxon>Candidatus Gallimonas</taxon>
    </lineage>
</organism>
<protein>
    <submittedName>
        <fullName evidence="4">Iron-containing alcohol dehydrogenase</fullName>
        <ecNumber evidence="4">1.1.1.1</ecNumber>
    </submittedName>
</protein>
<feature type="domain" description="Fe-containing alcohol dehydrogenase-like C-terminal" evidence="3">
    <location>
        <begin position="187"/>
        <end position="361"/>
    </location>
</feature>
<dbReference type="Gene3D" id="3.40.50.1970">
    <property type="match status" value="1"/>
</dbReference>
<accession>A0A9D2K065</accession>
<reference evidence="4" key="2">
    <citation type="submission" date="2021-04" db="EMBL/GenBank/DDBJ databases">
        <authorList>
            <person name="Gilroy R."/>
        </authorList>
    </citation>
    <scope>NUCLEOTIDE SEQUENCE</scope>
    <source>
        <strain evidence="4">ChiW7-2402</strain>
    </source>
</reference>
<dbReference type="GO" id="GO:0004022">
    <property type="term" value="F:alcohol dehydrogenase (NAD+) activity"/>
    <property type="evidence" value="ECO:0007669"/>
    <property type="project" value="UniProtKB-EC"/>
</dbReference>
<sequence>MNFGYYMPTRLVLGRNCVTEHAALFAPLGKHALIVTGKSSAFNGALNDVLSALNANGQAATVFDRVTPNPGIPCIREGIALLKSAGADFVVAIGGGSPMDAAKAIALLSVQDRPDDEIFAGNYAPEALPMAHIPTTAGTGSEVTPYSILTNDVRQTKTSISSPALFPRVAFLDGKYMAQLSPQVSLNTALDALSHAVESMLSRNAIPMSNMLSEEAIELIVPLLGKAQIGRMTLEERDTMLYASTLAGMAIAQSGTTAVHGMGYALTYFHNIPHGRANALLLGETLRLCEEKKVRVLPHILAAFHAPLDGVTSLLDTLVGKKEEISKEELEAFAARAMMNKNIKKSVYEPTFEEVRRIYFQSFGYDADEEE</sequence>
<dbReference type="CDD" id="cd08181">
    <property type="entry name" value="PPD-like"/>
    <property type="match status" value="1"/>
</dbReference>
<evidence type="ECO:0000259" key="3">
    <source>
        <dbReference type="Pfam" id="PF25137"/>
    </source>
</evidence>
<feature type="domain" description="Alcohol dehydrogenase iron-type/glycerol dehydrogenase GldA" evidence="2">
    <location>
        <begin position="8"/>
        <end position="173"/>
    </location>
</feature>
<dbReference type="Gene3D" id="1.20.1090.10">
    <property type="entry name" value="Dehydroquinate synthase-like - alpha domain"/>
    <property type="match status" value="1"/>
</dbReference>
<name>A0A9D2K065_9FIRM</name>
<gene>
    <name evidence="4" type="ORF">H9964_02020</name>
</gene>
<comment type="caution">
    <text evidence="4">The sequence shown here is derived from an EMBL/GenBank/DDBJ whole genome shotgun (WGS) entry which is preliminary data.</text>
</comment>
<dbReference type="PANTHER" id="PTHR11496:SF103">
    <property type="entry name" value="DEHYDROGENASE, PUTATIVE-RELATED"/>
    <property type="match status" value="1"/>
</dbReference>
<evidence type="ECO:0000259" key="2">
    <source>
        <dbReference type="Pfam" id="PF00465"/>
    </source>
</evidence>
<dbReference type="AlphaFoldDB" id="A0A9D2K065"/>
<dbReference type="InterPro" id="IPR039697">
    <property type="entry name" value="Alcohol_dehydrogenase_Fe"/>
</dbReference>
<dbReference type="GO" id="GO:0046872">
    <property type="term" value="F:metal ion binding"/>
    <property type="evidence" value="ECO:0007669"/>
    <property type="project" value="InterPro"/>
</dbReference>